<feature type="non-terminal residue" evidence="1">
    <location>
        <position position="1"/>
    </location>
</feature>
<organism evidence="1 2">
    <name type="scientific">Araneus ventricosus</name>
    <name type="common">Orbweaver spider</name>
    <name type="synonym">Epeira ventricosa</name>
    <dbReference type="NCBI Taxonomy" id="182803"/>
    <lineage>
        <taxon>Eukaryota</taxon>
        <taxon>Metazoa</taxon>
        <taxon>Ecdysozoa</taxon>
        <taxon>Arthropoda</taxon>
        <taxon>Chelicerata</taxon>
        <taxon>Arachnida</taxon>
        <taxon>Araneae</taxon>
        <taxon>Araneomorphae</taxon>
        <taxon>Entelegynae</taxon>
        <taxon>Araneoidea</taxon>
        <taxon>Araneidae</taxon>
        <taxon>Araneus</taxon>
    </lineage>
</organism>
<dbReference type="Proteomes" id="UP000499080">
    <property type="component" value="Unassembled WGS sequence"/>
</dbReference>
<sequence length="59" mass="6532">LIQPPSRGLSGLVVRSRFRTGELQARNPIPLKIRCYVDLVHAKSDVVGQTQSRWCGAEA</sequence>
<evidence type="ECO:0000313" key="1">
    <source>
        <dbReference type="EMBL" id="GBM07717.1"/>
    </source>
</evidence>
<accession>A0A4Y2CV70</accession>
<comment type="caution">
    <text evidence="1">The sequence shown here is derived from an EMBL/GenBank/DDBJ whole genome shotgun (WGS) entry which is preliminary data.</text>
</comment>
<proteinExistence type="predicted"/>
<keyword evidence="2" id="KW-1185">Reference proteome</keyword>
<dbReference type="AlphaFoldDB" id="A0A4Y2CV70"/>
<protein>
    <submittedName>
        <fullName evidence="1">Uncharacterized protein</fullName>
    </submittedName>
</protein>
<dbReference type="EMBL" id="BGPR01164410">
    <property type="protein sequence ID" value="GBM07717.1"/>
    <property type="molecule type" value="Genomic_DNA"/>
</dbReference>
<gene>
    <name evidence="1" type="ORF">AVEN_19192_1</name>
</gene>
<name>A0A4Y2CV70_ARAVE</name>
<evidence type="ECO:0000313" key="2">
    <source>
        <dbReference type="Proteomes" id="UP000499080"/>
    </source>
</evidence>
<reference evidence="1 2" key="1">
    <citation type="journal article" date="2019" name="Sci. Rep.">
        <title>Orb-weaving spider Araneus ventricosus genome elucidates the spidroin gene catalogue.</title>
        <authorList>
            <person name="Kono N."/>
            <person name="Nakamura H."/>
            <person name="Ohtoshi R."/>
            <person name="Moran D.A.P."/>
            <person name="Shinohara A."/>
            <person name="Yoshida Y."/>
            <person name="Fujiwara M."/>
            <person name="Mori M."/>
            <person name="Tomita M."/>
            <person name="Arakawa K."/>
        </authorList>
    </citation>
    <scope>NUCLEOTIDE SEQUENCE [LARGE SCALE GENOMIC DNA]</scope>
</reference>